<dbReference type="FunFam" id="3.40.50.300:FF:000006">
    <property type="entry name" value="DNA-binding transcriptional regulator NtrC"/>
    <property type="match status" value="1"/>
</dbReference>
<dbReference type="Pfam" id="PF02954">
    <property type="entry name" value="HTH_8"/>
    <property type="match status" value="1"/>
</dbReference>
<dbReference type="SMART" id="SM00448">
    <property type="entry name" value="REC"/>
    <property type="match status" value="1"/>
</dbReference>
<dbReference type="InterPro" id="IPR002078">
    <property type="entry name" value="Sigma_54_int"/>
</dbReference>
<organism evidence="7">
    <name type="scientific">hydrothermal vent metagenome</name>
    <dbReference type="NCBI Taxonomy" id="652676"/>
    <lineage>
        <taxon>unclassified sequences</taxon>
        <taxon>metagenomes</taxon>
        <taxon>ecological metagenomes</taxon>
    </lineage>
</organism>
<evidence type="ECO:0000313" key="7">
    <source>
        <dbReference type="EMBL" id="VAX24522.1"/>
    </source>
</evidence>
<keyword evidence="4" id="KW-0804">Transcription</keyword>
<dbReference type="InterPro" id="IPR058031">
    <property type="entry name" value="AAA_lid_NorR"/>
</dbReference>
<evidence type="ECO:0000259" key="5">
    <source>
        <dbReference type="PROSITE" id="PS50045"/>
    </source>
</evidence>
<accession>A0A3B1C8M4</accession>
<dbReference type="PROSITE" id="PS50045">
    <property type="entry name" value="SIGMA54_INTERACT_4"/>
    <property type="match status" value="1"/>
</dbReference>
<proteinExistence type="predicted"/>
<dbReference type="PANTHER" id="PTHR32071">
    <property type="entry name" value="TRANSCRIPTIONAL REGULATORY PROTEIN"/>
    <property type="match status" value="1"/>
</dbReference>
<dbReference type="CDD" id="cd00009">
    <property type="entry name" value="AAA"/>
    <property type="match status" value="1"/>
</dbReference>
<reference evidence="7" key="1">
    <citation type="submission" date="2018-06" db="EMBL/GenBank/DDBJ databases">
        <authorList>
            <person name="Zhirakovskaya E."/>
        </authorList>
    </citation>
    <scope>NUCLEOTIDE SEQUENCE</scope>
</reference>
<dbReference type="InterPro" id="IPR001789">
    <property type="entry name" value="Sig_transdc_resp-reg_receiver"/>
</dbReference>
<protein>
    <recommendedName>
        <fullName evidence="8">Response regulator of zinc sigma-54-dependent two-component system</fullName>
    </recommendedName>
</protein>
<feature type="domain" description="Response regulatory" evidence="6">
    <location>
        <begin position="7"/>
        <end position="121"/>
    </location>
</feature>
<dbReference type="GO" id="GO:0005524">
    <property type="term" value="F:ATP binding"/>
    <property type="evidence" value="ECO:0007669"/>
    <property type="project" value="UniProtKB-KW"/>
</dbReference>
<dbReference type="Pfam" id="PF00072">
    <property type="entry name" value="Response_reg"/>
    <property type="match status" value="1"/>
</dbReference>
<dbReference type="SUPFAM" id="SSF46689">
    <property type="entry name" value="Homeodomain-like"/>
    <property type="match status" value="1"/>
</dbReference>
<evidence type="ECO:0000256" key="2">
    <source>
        <dbReference type="ARBA" id="ARBA00022840"/>
    </source>
</evidence>
<keyword evidence="3" id="KW-0805">Transcription regulation</keyword>
<dbReference type="SMART" id="SM00382">
    <property type="entry name" value="AAA"/>
    <property type="match status" value="1"/>
</dbReference>
<dbReference type="PRINTS" id="PR01590">
    <property type="entry name" value="HTHFIS"/>
</dbReference>
<dbReference type="InterPro" id="IPR011006">
    <property type="entry name" value="CheY-like_superfamily"/>
</dbReference>
<name>A0A3B1C8M4_9ZZZZ</name>
<dbReference type="InterPro" id="IPR025944">
    <property type="entry name" value="Sigma_54_int_dom_CS"/>
</dbReference>
<dbReference type="SUPFAM" id="SSF52172">
    <property type="entry name" value="CheY-like"/>
    <property type="match status" value="1"/>
</dbReference>
<dbReference type="GO" id="GO:0000160">
    <property type="term" value="P:phosphorelay signal transduction system"/>
    <property type="evidence" value="ECO:0007669"/>
    <property type="project" value="InterPro"/>
</dbReference>
<dbReference type="PROSITE" id="PS50110">
    <property type="entry name" value="RESPONSE_REGULATORY"/>
    <property type="match status" value="1"/>
</dbReference>
<gene>
    <name evidence="7" type="ORF">MNBD_NITROSPINAE02-1979</name>
</gene>
<dbReference type="EMBL" id="UOGE01000096">
    <property type="protein sequence ID" value="VAX24522.1"/>
    <property type="molecule type" value="Genomic_DNA"/>
</dbReference>
<dbReference type="PANTHER" id="PTHR32071:SF119">
    <property type="entry name" value="SIGMA L-DEPENDENT TRANSCRIPTIONAL REGULATOR YPLP-RELATED"/>
    <property type="match status" value="1"/>
</dbReference>
<keyword evidence="2" id="KW-0067">ATP-binding</keyword>
<dbReference type="InterPro" id="IPR009057">
    <property type="entry name" value="Homeodomain-like_sf"/>
</dbReference>
<feature type="domain" description="Sigma-54 factor interaction" evidence="5">
    <location>
        <begin position="146"/>
        <end position="374"/>
    </location>
</feature>
<dbReference type="Gene3D" id="1.10.10.60">
    <property type="entry name" value="Homeodomain-like"/>
    <property type="match status" value="1"/>
</dbReference>
<dbReference type="InterPro" id="IPR027417">
    <property type="entry name" value="P-loop_NTPase"/>
</dbReference>
<dbReference type="GO" id="GO:0043565">
    <property type="term" value="F:sequence-specific DNA binding"/>
    <property type="evidence" value="ECO:0007669"/>
    <property type="project" value="InterPro"/>
</dbReference>
<sequence length="451" mass="50279">MENRKIRLLVVDDEEPFRGLLVTRFNRAEFEVTGCASGEKALELARNKTFDVGILDIRMPGISGVDLLKEIKILQPEFEAIIVTGQASIDSAIESMKLGAYDYIAKPCKLLELEMIILKAFEKKLLSEQNSKLKEEIMRRVESQKLIGSSNAMENLRTQIERASAADGTTLLVGESGVGKETAAIIIHRQSARKDYPFITVNCGVLSGGILETELFGHEAEAFLGAGQRKRGIVENAEGGTVFLDEAEQISSAMQVKILRFLDTGGFNRVGGFSEISPNTRLVFATTEDLLSIAKQGKLREDFYYKISGLAINIPPLRERKEDIKELSEYILSHSAMTQGHKKRLAKKAVEALMNYDWPGNVRELANVLERAVSLATKNVIRTKDLPLIFEKKSKTSKSRHLMSLSEMEKEHILFVLDAVNGNISKASRILGVSRPKLYRKIEKYQSGKEA</sequence>
<keyword evidence="1" id="KW-0547">Nucleotide-binding</keyword>
<dbReference type="Gene3D" id="3.40.50.300">
    <property type="entry name" value="P-loop containing nucleotide triphosphate hydrolases"/>
    <property type="match status" value="1"/>
</dbReference>
<evidence type="ECO:0000259" key="6">
    <source>
        <dbReference type="PROSITE" id="PS50110"/>
    </source>
</evidence>
<dbReference type="InterPro" id="IPR003593">
    <property type="entry name" value="AAA+_ATPase"/>
</dbReference>
<evidence type="ECO:0000256" key="4">
    <source>
        <dbReference type="ARBA" id="ARBA00023163"/>
    </source>
</evidence>
<dbReference type="Pfam" id="PF00158">
    <property type="entry name" value="Sigma54_activat"/>
    <property type="match status" value="1"/>
</dbReference>
<dbReference type="GO" id="GO:0006355">
    <property type="term" value="P:regulation of DNA-templated transcription"/>
    <property type="evidence" value="ECO:0007669"/>
    <property type="project" value="InterPro"/>
</dbReference>
<dbReference type="Gene3D" id="1.10.8.60">
    <property type="match status" value="1"/>
</dbReference>
<dbReference type="AlphaFoldDB" id="A0A3B1C8M4"/>
<dbReference type="Pfam" id="PF25601">
    <property type="entry name" value="AAA_lid_14"/>
    <property type="match status" value="1"/>
</dbReference>
<evidence type="ECO:0008006" key="8">
    <source>
        <dbReference type="Google" id="ProtNLM"/>
    </source>
</evidence>
<dbReference type="PROSITE" id="PS00688">
    <property type="entry name" value="SIGMA54_INTERACT_3"/>
    <property type="match status" value="1"/>
</dbReference>
<evidence type="ECO:0000256" key="1">
    <source>
        <dbReference type="ARBA" id="ARBA00022741"/>
    </source>
</evidence>
<dbReference type="InterPro" id="IPR002197">
    <property type="entry name" value="HTH_Fis"/>
</dbReference>
<evidence type="ECO:0000256" key="3">
    <source>
        <dbReference type="ARBA" id="ARBA00023015"/>
    </source>
</evidence>
<dbReference type="SUPFAM" id="SSF52540">
    <property type="entry name" value="P-loop containing nucleoside triphosphate hydrolases"/>
    <property type="match status" value="1"/>
</dbReference>
<dbReference type="Gene3D" id="3.40.50.2300">
    <property type="match status" value="1"/>
</dbReference>